<evidence type="ECO:0000313" key="2">
    <source>
        <dbReference type="EMBL" id="SHI25695.1"/>
    </source>
</evidence>
<reference evidence="3" key="1">
    <citation type="submission" date="2016-11" db="EMBL/GenBank/DDBJ databases">
        <authorList>
            <person name="Varghese N."/>
            <person name="Submissions S."/>
        </authorList>
    </citation>
    <scope>NUCLEOTIDE SEQUENCE [LARGE SCALE GENOMIC DNA]</scope>
    <source>
        <strain evidence="3">DSM 19859</strain>
    </source>
</reference>
<dbReference type="EMBL" id="FQXT01000007">
    <property type="protein sequence ID" value="SHI25695.1"/>
    <property type="molecule type" value="Genomic_DNA"/>
</dbReference>
<dbReference type="STRING" id="573501.SAMN04487999_3274"/>
<protein>
    <submittedName>
        <fullName evidence="2">Uncharacterized protein</fullName>
    </submittedName>
</protein>
<dbReference type="AlphaFoldDB" id="A0A1M5ZMU0"/>
<evidence type="ECO:0000256" key="1">
    <source>
        <dbReference type="SAM" id="MobiDB-lite"/>
    </source>
</evidence>
<feature type="compositionally biased region" description="Polar residues" evidence="1">
    <location>
        <begin position="10"/>
        <end position="23"/>
    </location>
</feature>
<accession>A0A1M5ZMU0</accession>
<sequence>MINAAITPGIQPQNHSRVTNNTEPHPLSRTDKGGKKMAINALKKLIFDLIYDD</sequence>
<proteinExistence type="predicted"/>
<evidence type="ECO:0000313" key="3">
    <source>
        <dbReference type="Proteomes" id="UP000184240"/>
    </source>
</evidence>
<organism evidence="2 3">
    <name type="scientific">Leeuwenhoekiella palythoae</name>
    <dbReference type="NCBI Taxonomy" id="573501"/>
    <lineage>
        <taxon>Bacteria</taxon>
        <taxon>Pseudomonadati</taxon>
        <taxon>Bacteroidota</taxon>
        <taxon>Flavobacteriia</taxon>
        <taxon>Flavobacteriales</taxon>
        <taxon>Flavobacteriaceae</taxon>
        <taxon>Leeuwenhoekiella</taxon>
    </lineage>
</organism>
<gene>
    <name evidence="2" type="ORF">SAMN04487999_3274</name>
</gene>
<feature type="region of interest" description="Disordered" evidence="1">
    <location>
        <begin position="1"/>
        <end position="34"/>
    </location>
</feature>
<name>A0A1M5ZMU0_9FLAO</name>
<dbReference type="Proteomes" id="UP000184240">
    <property type="component" value="Unassembled WGS sequence"/>
</dbReference>